<reference evidence="3" key="1">
    <citation type="journal article" date="2013" name="Nat. Genet.">
        <title>The duck genome and transcriptome provide insight into an avian influenza virus reservoir species.</title>
        <authorList>
            <person name="Huang Y."/>
            <person name="Li Y."/>
            <person name="Burt D.W."/>
            <person name="Chen H."/>
            <person name="Zhang Y."/>
            <person name="Qian W."/>
            <person name="Kim H."/>
            <person name="Gan S."/>
            <person name="Zhao Y."/>
            <person name="Li J."/>
            <person name="Yi K."/>
            <person name="Feng H."/>
            <person name="Zhu P."/>
            <person name="Li B."/>
            <person name="Liu Q."/>
            <person name="Fairley S."/>
            <person name="Magor K.E."/>
            <person name="Du Z."/>
            <person name="Hu X."/>
            <person name="Goodman L."/>
            <person name="Tafer H."/>
            <person name="Vignal A."/>
            <person name="Lee T."/>
            <person name="Kim K.W."/>
            <person name="Sheng Z."/>
            <person name="An Y."/>
            <person name="Searle S."/>
            <person name="Herrero J."/>
            <person name="Groenen M.A."/>
            <person name="Crooijmans R.P."/>
            <person name="Faraut T."/>
            <person name="Cai Q."/>
            <person name="Webster R.G."/>
            <person name="Aldridge J.R."/>
            <person name="Warren W.C."/>
            <person name="Bartschat S."/>
            <person name="Kehr S."/>
            <person name="Marz M."/>
            <person name="Stadler P.F."/>
            <person name="Smith J."/>
            <person name="Kraus R.H."/>
            <person name="Zhao Y."/>
            <person name="Ren L."/>
            <person name="Fei J."/>
            <person name="Morisson M."/>
            <person name="Kaiser P."/>
            <person name="Griffin D.K."/>
            <person name="Rao M."/>
            <person name="Pitel F."/>
            <person name="Wang J."/>
            <person name="Li N."/>
        </authorList>
    </citation>
    <scope>NUCLEOTIDE SEQUENCE [LARGE SCALE GENOMIC DNA]</scope>
</reference>
<protein>
    <submittedName>
        <fullName evidence="2">Uncharacterized protein</fullName>
    </submittedName>
</protein>
<name>R0KJD5_ANAPL</name>
<dbReference type="Proteomes" id="UP000296049">
    <property type="component" value="Unassembled WGS sequence"/>
</dbReference>
<proteinExistence type="predicted"/>
<accession>R0KJD5</accession>
<gene>
    <name evidence="2" type="ORF">Anapl_17292</name>
</gene>
<organism evidence="2 3">
    <name type="scientific">Anas platyrhynchos</name>
    <name type="common">Mallard</name>
    <name type="synonym">Anas boschas</name>
    <dbReference type="NCBI Taxonomy" id="8839"/>
    <lineage>
        <taxon>Eukaryota</taxon>
        <taxon>Metazoa</taxon>
        <taxon>Chordata</taxon>
        <taxon>Craniata</taxon>
        <taxon>Vertebrata</taxon>
        <taxon>Euteleostomi</taxon>
        <taxon>Archelosauria</taxon>
        <taxon>Archosauria</taxon>
        <taxon>Dinosauria</taxon>
        <taxon>Saurischia</taxon>
        <taxon>Theropoda</taxon>
        <taxon>Coelurosauria</taxon>
        <taxon>Aves</taxon>
        <taxon>Neognathae</taxon>
        <taxon>Galloanserae</taxon>
        <taxon>Anseriformes</taxon>
        <taxon>Anatidae</taxon>
        <taxon>Anatinae</taxon>
        <taxon>Anas</taxon>
    </lineage>
</organism>
<sequence>MPRYRVPHSCLLPAAASAAPVTSGSASLRHEGNIPHVTAPGPTLSERKKKVPTWAVVWATLVSTAGGSGGLECDRSCGWCICMLSKLKARGTDLPPRCSSLPRDPGTEQHLSMSWGSAEVLHAALTRSQTRQEQPVSWGEIGDAVNLGDALYTFREGQVKFSVLPHSGTLPIHFPEVNCISPHPISDEGAALSQPGAHIGDLLCPLVGSQGGSSVSSSCLAILQLLQAAPFC</sequence>
<evidence type="ECO:0000256" key="1">
    <source>
        <dbReference type="SAM" id="MobiDB-lite"/>
    </source>
</evidence>
<dbReference type="AlphaFoldDB" id="R0KJD5"/>
<feature type="region of interest" description="Disordered" evidence="1">
    <location>
        <begin position="23"/>
        <end position="46"/>
    </location>
</feature>
<dbReference type="EMBL" id="KB747245">
    <property type="protein sequence ID" value="EOA93258.1"/>
    <property type="molecule type" value="Genomic_DNA"/>
</dbReference>
<keyword evidence="3" id="KW-1185">Reference proteome</keyword>
<evidence type="ECO:0000313" key="3">
    <source>
        <dbReference type="Proteomes" id="UP000296049"/>
    </source>
</evidence>
<evidence type="ECO:0000313" key="2">
    <source>
        <dbReference type="EMBL" id="EOA93258.1"/>
    </source>
</evidence>